<dbReference type="Proteomes" id="UP000245919">
    <property type="component" value="Chromosome"/>
</dbReference>
<keyword evidence="1" id="KW-1133">Transmembrane helix</keyword>
<dbReference type="AlphaFoldDB" id="A0A2Z3KJL9"/>
<organism evidence="2 3">
    <name type="scientific">Lactococcus lactis subsp. lactis</name>
    <name type="common">Streptococcus lactis</name>
    <dbReference type="NCBI Taxonomy" id="1360"/>
    <lineage>
        <taxon>Bacteria</taxon>
        <taxon>Bacillati</taxon>
        <taxon>Bacillota</taxon>
        <taxon>Bacilli</taxon>
        <taxon>Lactobacillales</taxon>
        <taxon>Streptococcaceae</taxon>
        <taxon>Lactococcus</taxon>
    </lineage>
</organism>
<keyword evidence="1" id="KW-0472">Membrane</keyword>
<evidence type="ECO:0008006" key="4">
    <source>
        <dbReference type="Google" id="ProtNLM"/>
    </source>
</evidence>
<sequence>MSNVLNLNKSWTGENFMNNGYGPETKWGRQSFFDGGLLSFIGWNILGAIITTVTLGICYPWALCMVYGWKINHTVVDGHRMSFSGSAIGLFGNWIKWLLLSIVTLGIYGFWVAIKLEDWKVKNTTFIN</sequence>
<keyword evidence="1" id="KW-0812">Transmembrane</keyword>
<evidence type="ECO:0000313" key="3">
    <source>
        <dbReference type="Proteomes" id="UP000245919"/>
    </source>
</evidence>
<reference evidence="2 3" key="1">
    <citation type="submission" date="2018-03" db="EMBL/GenBank/DDBJ databases">
        <title>Genome sequence of Lactococcus lactis strain 14B4 from almond drupe.</title>
        <authorList>
            <person name="Tran T.D."/>
            <person name="McGarvey J.A."/>
            <person name="Huynh S."/>
            <person name="Parker C.T."/>
        </authorList>
    </citation>
    <scope>NUCLEOTIDE SEQUENCE [LARGE SCALE GENOMIC DNA]</scope>
    <source>
        <strain evidence="2 3">14B4</strain>
    </source>
</reference>
<gene>
    <name evidence="2" type="ORF">LL14B4_07565</name>
</gene>
<feature type="transmembrane region" description="Helical" evidence="1">
    <location>
        <begin position="94"/>
        <end position="114"/>
    </location>
</feature>
<dbReference type="Pfam" id="PF05987">
    <property type="entry name" value="DUF898"/>
    <property type="match status" value="1"/>
</dbReference>
<accession>A0A2Z3KJL9</accession>
<evidence type="ECO:0000313" key="2">
    <source>
        <dbReference type="EMBL" id="AWN66035.1"/>
    </source>
</evidence>
<protein>
    <recommendedName>
        <fullName evidence="4">DUF898 family protein</fullName>
    </recommendedName>
</protein>
<evidence type="ECO:0000256" key="1">
    <source>
        <dbReference type="SAM" id="Phobius"/>
    </source>
</evidence>
<dbReference type="InterPro" id="IPR010295">
    <property type="entry name" value="DUF898"/>
</dbReference>
<feature type="transmembrane region" description="Helical" evidence="1">
    <location>
        <begin position="36"/>
        <end position="62"/>
    </location>
</feature>
<dbReference type="EMBL" id="CP028160">
    <property type="protein sequence ID" value="AWN66035.1"/>
    <property type="molecule type" value="Genomic_DNA"/>
</dbReference>
<name>A0A2Z3KJL9_LACLL</name>
<proteinExistence type="predicted"/>